<keyword evidence="8" id="KW-1185">Reference proteome</keyword>
<comment type="function">
    <text evidence="6">Calsequestrin is a high-capacity, moderate affinity, calcium-binding protein and thus acts as an internal calcium store in muscle.</text>
</comment>
<reference evidence="7 8" key="2">
    <citation type="submission" date="2018-11" db="EMBL/GenBank/DDBJ databases">
        <authorList>
            <consortium name="Pathogen Informatics"/>
        </authorList>
    </citation>
    <scope>NUCLEOTIDE SEQUENCE [LARGE SCALE GENOMIC DNA]</scope>
</reference>
<evidence type="ECO:0000256" key="3">
    <source>
        <dbReference type="ARBA" id="ARBA00022837"/>
    </source>
</evidence>
<dbReference type="PANTHER" id="PTHR10033:SF0">
    <property type="entry name" value="CALSEQUESTRIN"/>
    <property type="match status" value="1"/>
</dbReference>
<dbReference type="Proteomes" id="UP000271098">
    <property type="component" value="Unassembled WGS sequence"/>
</dbReference>
<evidence type="ECO:0000256" key="2">
    <source>
        <dbReference type="ARBA" id="ARBA00010987"/>
    </source>
</evidence>
<evidence type="ECO:0000313" key="8">
    <source>
        <dbReference type="Proteomes" id="UP000271098"/>
    </source>
</evidence>
<dbReference type="SUPFAM" id="SSF52833">
    <property type="entry name" value="Thioredoxin-like"/>
    <property type="match status" value="1"/>
</dbReference>
<dbReference type="WBParaSite" id="GPUH_0000155701-mRNA-1">
    <property type="protein sequence ID" value="GPUH_0000155701-mRNA-1"/>
    <property type="gene ID" value="GPUH_0000155701"/>
</dbReference>
<dbReference type="OrthoDB" id="10038131at2759"/>
<dbReference type="InterPro" id="IPR001393">
    <property type="entry name" value="Calsequestrin"/>
</dbReference>
<evidence type="ECO:0000256" key="4">
    <source>
        <dbReference type="ARBA" id="ARBA00022951"/>
    </source>
</evidence>
<dbReference type="EMBL" id="UYRT01001920">
    <property type="protein sequence ID" value="VDK30361.1"/>
    <property type="molecule type" value="Genomic_DNA"/>
</dbReference>
<dbReference type="GO" id="GO:0051279">
    <property type="term" value="P:regulation of release of sequestered calcium ion into cytosol"/>
    <property type="evidence" value="ECO:0007669"/>
    <property type="project" value="TreeGrafter"/>
</dbReference>
<proteinExistence type="inferred from homology"/>
<name>A0A183CYL2_9BILA</name>
<sequence>MIVAFCDEESREGRAMFNLLQKLADENSEHAGTLEIALIDPDEFPLMVDIWEDMFGIDIEGGPQIGLVDISDVSGGIVSIFLVSISRICY</sequence>
<evidence type="ECO:0000256" key="6">
    <source>
        <dbReference type="RuleBase" id="RU000648"/>
    </source>
</evidence>
<dbReference type="GO" id="GO:0033018">
    <property type="term" value="C:sarcoplasmic reticulum lumen"/>
    <property type="evidence" value="ECO:0007669"/>
    <property type="project" value="UniProtKB-SubCell"/>
</dbReference>
<accession>A0A183CYL2</accession>
<dbReference type="GO" id="GO:0005509">
    <property type="term" value="F:calcium ion binding"/>
    <property type="evidence" value="ECO:0007669"/>
    <property type="project" value="InterPro"/>
</dbReference>
<organism evidence="9">
    <name type="scientific">Gongylonema pulchrum</name>
    <dbReference type="NCBI Taxonomy" id="637853"/>
    <lineage>
        <taxon>Eukaryota</taxon>
        <taxon>Metazoa</taxon>
        <taxon>Ecdysozoa</taxon>
        <taxon>Nematoda</taxon>
        <taxon>Chromadorea</taxon>
        <taxon>Rhabditida</taxon>
        <taxon>Spirurina</taxon>
        <taxon>Spiruromorpha</taxon>
        <taxon>Spiruroidea</taxon>
        <taxon>Gongylonematidae</taxon>
        <taxon>Gongylonema</taxon>
    </lineage>
</organism>
<dbReference type="Gene3D" id="3.40.30.10">
    <property type="entry name" value="Glutaredoxin"/>
    <property type="match status" value="1"/>
</dbReference>
<dbReference type="InterPro" id="IPR036249">
    <property type="entry name" value="Thioredoxin-like_sf"/>
</dbReference>
<evidence type="ECO:0000256" key="5">
    <source>
        <dbReference type="ARBA" id="ARBA00023179"/>
    </source>
</evidence>
<protein>
    <recommendedName>
        <fullName evidence="6">Calsequestrin</fullName>
    </recommendedName>
</protein>
<keyword evidence="3 6" id="KW-0106">Calcium</keyword>
<dbReference type="AlphaFoldDB" id="A0A183CYL2"/>
<dbReference type="PANTHER" id="PTHR10033">
    <property type="entry name" value="CALSEQUESTRIN"/>
    <property type="match status" value="1"/>
</dbReference>
<dbReference type="Pfam" id="PF01216">
    <property type="entry name" value="Calsequestrin"/>
    <property type="match status" value="1"/>
</dbReference>
<keyword evidence="5" id="KW-0514">Muscle protein</keyword>
<evidence type="ECO:0000256" key="1">
    <source>
        <dbReference type="ARBA" id="ARBA00004564"/>
    </source>
</evidence>
<evidence type="ECO:0000313" key="9">
    <source>
        <dbReference type="WBParaSite" id="GPUH_0000155701-mRNA-1"/>
    </source>
</evidence>
<comment type="similarity">
    <text evidence="2 6">Belongs to the calsequestrin family.</text>
</comment>
<gene>
    <name evidence="7" type="ORF">GPUH_LOCUS1553</name>
</gene>
<reference evidence="9" key="1">
    <citation type="submission" date="2016-06" db="UniProtKB">
        <authorList>
            <consortium name="WormBaseParasite"/>
        </authorList>
    </citation>
    <scope>IDENTIFICATION</scope>
</reference>
<evidence type="ECO:0000313" key="7">
    <source>
        <dbReference type="EMBL" id="VDK30361.1"/>
    </source>
</evidence>
<comment type="subcellular location">
    <subcellularLocation>
        <location evidence="1">Sarcoplasmic reticulum lumen</location>
    </subcellularLocation>
</comment>
<keyword evidence="4" id="KW-0703">Sarcoplasmic reticulum</keyword>